<proteinExistence type="predicted"/>
<evidence type="ECO:0000259" key="1">
    <source>
        <dbReference type="Pfam" id="PF12728"/>
    </source>
</evidence>
<evidence type="ECO:0000313" key="3">
    <source>
        <dbReference type="Proteomes" id="UP000565745"/>
    </source>
</evidence>
<protein>
    <submittedName>
        <fullName evidence="2">Excisionase family DNA binding protein</fullName>
    </submittedName>
</protein>
<dbReference type="RefSeq" id="WP_025055034.1">
    <property type="nucleotide sequence ID" value="NZ_JACIFU010000001.1"/>
</dbReference>
<dbReference type="Pfam" id="PF12728">
    <property type="entry name" value="HTH_17"/>
    <property type="match status" value="1"/>
</dbReference>
<dbReference type="NCBIfam" id="TIGR01764">
    <property type="entry name" value="excise"/>
    <property type="match status" value="1"/>
</dbReference>
<dbReference type="InterPro" id="IPR041657">
    <property type="entry name" value="HTH_17"/>
</dbReference>
<name>A0A7W6M7G0_9RHOB</name>
<gene>
    <name evidence="2" type="ORF">GGR93_000642</name>
</gene>
<organism evidence="2 3">
    <name type="scientific">Sulfitobacter noctilucicola</name>
    <dbReference type="NCBI Taxonomy" id="1342301"/>
    <lineage>
        <taxon>Bacteria</taxon>
        <taxon>Pseudomonadati</taxon>
        <taxon>Pseudomonadota</taxon>
        <taxon>Alphaproteobacteria</taxon>
        <taxon>Rhodobacterales</taxon>
        <taxon>Roseobacteraceae</taxon>
        <taxon>Sulfitobacter</taxon>
    </lineage>
</organism>
<sequence>MTNLEQNLESPREVALRVGWPLARVRKLIRDREIRHLKIGGLYFVPQGAVEEYLAARTVEPDFANKQVTR</sequence>
<dbReference type="Proteomes" id="UP000565745">
    <property type="component" value="Unassembled WGS sequence"/>
</dbReference>
<comment type="caution">
    <text evidence="2">The sequence shown here is derived from an EMBL/GenBank/DDBJ whole genome shotgun (WGS) entry which is preliminary data.</text>
</comment>
<dbReference type="EMBL" id="JACIFU010000001">
    <property type="protein sequence ID" value="MBB4172881.1"/>
    <property type="molecule type" value="Genomic_DNA"/>
</dbReference>
<dbReference type="InterPro" id="IPR010093">
    <property type="entry name" value="SinI_DNA-bd"/>
</dbReference>
<keyword evidence="3" id="KW-1185">Reference proteome</keyword>
<accession>A0A7W6M7G0</accession>
<evidence type="ECO:0000313" key="2">
    <source>
        <dbReference type="EMBL" id="MBB4172881.1"/>
    </source>
</evidence>
<feature type="domain" description="Helix-turn-helix" evidence="1">
    <location>
        <begin position="11"/>
        <end position="57"/>
    </location>
</feature>
<dbReference type="AlphaFoldDB" id="A0A7W6M7G0"/>
<reference evidence="2 3" key="1">
    <citation type="submission" date="2020-08" db="EMBL/GenBank/DDBJ databases">
        <title>Genomic Encyclopedia of Type Strains, Phase IV (KMG-IV): sequencing the most valuable type-strain genomes for metagenomic binning, comparative biology and taxonomic classification.</title>
        <authorList>
            <person name="Goeker M."/>
        </authorList>
    </citation>
    <scope>NUCLEOTIDE SEQUENCE [LARGE SCALE GENOMIC DNA]</scope>
    <source>
        <strain evidence="2 3">DSM 101015</strain>
    </source>
</reference>
<dbReference type="OrthoDB" id="7863944at2"/>
<dbReference type="GO" id="GO:0003677">
    <property type="term" value="F:DNA binding"/>
    <property type="evidence" value="ECO:0007669"/>
    <property type="project" value="InterPro"/>
</dbReference>